<dbReference type="CDD" id="cd00754">
    <property type="entry name" value="Ubl_MoaD"/>
    <property type="match status" value="1"/>
</dbReference>
<dbReference type="UniPathway" id="UPA00344"/>
<dbReference type="InterPro" id="IPR016155">
    <property type="entry name" value="Mopterin_synth/thiamin_S_b"/>
</dbReference>
<dbReference type="RefSeq" id="WP_184129758.1">
    <property type="nucleotide sequence ID" value="NZ_JACHKT010000002.1"/>
</dbReference>
<keyword evidence="6" id="KW-1185">Reference proteome</keyword>
<reference evidence="5 6" key="1">
    <citation type="submission" date="2020-08" db="EMBL/GenBank/DDBJ databases">
        <title>Functional genomics of gut bacteria from endangered species of beetles.</title>
        <authorList>
            <person name="Carlos-Shanley C."/>
        </authorList>
    </citation>
    <scope>NUCLEOTIDE SEQUENCE [LARGE SCALE GENOMIC DNA]</scope>
    <source>
        <strain evidence="5 6">S00070</strain>
    </source>
</reference>
<accession>A0A841EF29</accession>
<comment type="caution">
    <text evidence="5">The sequence shown here is derived from an EMBL/GenBank/DDBJ whole genome shotgun (WGS) entry which is preliminary data.</text>
</comment>
<dbReference type="InterPro" id="IPR044672">
    <property type="entry name" value="MOCS2A"/>
</dbReference>
<evidence type="ECO:0000313" key="6">
    <source>
        <dbReference type="Proteomes" id="UP000524404"/>
    </source>
</evidence>
<evidence type="ECO:0000256" key="2">
    <source>
        <dbReference type="ARBA" id="ARBA00024200"/>
    </source>
</evidence>
<dbReference type="EMBL" id="JACHKT010000002">
    <property type="protein sequence ID" value="MBB6001872.1"/>
    <property type="molecule type" value="Genomic_DNA"/>
</dbReference>
<dbReference type="Pfam" id="PF02597">
    <property type="entry name" value="ThiS"/>
    <property type="match status" value="1"/>
</dbReference>
<protein>
    <recommendedName>
        <fullName evidence="3">Molybdopterin synthase sulfur carrier subunit</fullName>
    </recommendedName>
</protein>
<keyword evidence="4" id="KW-0175">Coiled coil</keyword>
<evidence type="ECO:0000256" key="4">
    <source>
        <dbReference type="SAM" id="Coils"/>
    </source>
</evidence>
<feature type="coiled-coil region" evidence="4">
    <location>
        <begin position="20"/>
        <end position="47"/>
    </location>
</feature>
<dbReference type="GO" id="GO:0006777">
    <property type="term" value="P:Mo-molybdopterin cofactor biosynthetic process"/>
    <property type="evidence" value="ECO:0007669"/>
    <property type="project" value="InterPro"/>
</dbReference>
<dbReference type="Gene3D" id="3.10.20.30">
    <property type="match status" value="1"/>
</dbReference>
<proteinExistence type="inferred from homology"/>
<evidence type="ECO:0000313" key="5">
    <source>
        <dbReference type="EMBL" id="MBB6001872.1"/>
    </source>
</evidence>
<dbReference type="GO" id="GO:1990133">
    <property type="term" value="C:molybdopterin adenylyltransferase complex"/>
    <property type="evidence" value="ECO:0007669"/>
    <property type="project" value="TreeGrafter"/>
</dbReference>
<dbReference type="PANTHER" id="PTHR33359:SF1">
    <property type="entry name" value="MOLYBDOPTERIN SYNTHASE SULFUR CARRIER SUBUNIT"/>
    <property type="match status" value="1"/>
</dbReference>
<dbReference type="PANTHER" id="PTHR33359">
    <property type="entry name" value="MOLYBDOPTERIN SYNTHASE SULFUR CARRIER SUBUNIT"/>
    <property type="match status" value="1"/>
</dbReference>
<dbReference type="InterPro" id="IPR003749">
    <property type="entry name" value="ThiS/MoaD-like"/>
</dbReference>
<name>A0A841EF29_9BACT</name>
<dbReference type="AlphaFoldDB" id="A0A841EF29"/>
<organism evidence="5 6">
    <name type="scientific">Arcicella rosea</name>
    <dbReference type="NCBI Taxonomy" id="502909"/>
    <lineage>
        <taxon>Bacteria</taxon>
        <taxon>Pseudomonadati</taxon>
        <taxon>Bacteroidota</taxon>
        <taxon>Cytophagia</taxon>
        <taxon>Cytophagales</taxon>
        <taxon>Flectobacillaceae</taxon>
        <taxon>Arcicella</taxon>
    </lineage>
</organism>
<evidence type="ECO:0000256" key="1">
    <source>
        <dbReference type="ARBA" id="ARBA00022741"/>
    </source>
</evidence>
<dbReference type="GO" id="GO:0000166">
    <property type="term" value="F:nucleotide binding"/>
    <property type="evidence" value="ECO:0007669"/>
    <property type="project" value="UniProtKB-KW"/>
</dbReference>
<sequence length="80" mass="9054">MKYGINLFGITKEIIGNTYIEIEMEDKTSAEQLLERLKNDYPKLKAIKSLLLAVNSEYAEKDLVIHFRDEIALIPPVSGG</sequence>
<dbReference type="SUPFAM" id="SSF54285">
    <property type="entry name" value="MoaD/ThiS"/>
    <property type="match status" value="1"/>
</dbReference>
<evidence type="ECO:0000256" key="3">
    <source>
        <dbReference type="ARBA" id="ARBA00024247"/>
    </source>
</evidence>
<dbReference type="InterPro" id="IPR012675">
    <property type="entry name" value="Beta-grasp_dom_sf"/>
</dbReference>
<keyword evidence="1" id="KW-0547">Nucleotide-binding</keyword>
<gene>
    <name evidence="5" type="ORF">HNP25_000512</name>
</gene>
<comment type="similarity">
    <text evidence="2">Belongs to the MoaD family.</text>
</comment>
<dbReference type="Proteomes" id="UP000524404">
    <property type="component" value="Unassembled WGS sequence"/>
</dbReference>